<gene>
    <name evidence="1" type="ORF">H9Q81_01335</name>
</gene>
<sequence length="99" mass="11705">MSFKHQIKKDINRNFFREFAERINFCGISVKALLNFKNQKGRKDSSIKSNTASLVLKKRDLPIKINIDEKITINSETYFVKNIKDELGLLEIDIERWEE</sequence>
<dbReference type="RefSeq" id="WP_187422978.1">
    <property type="nucleotide sequence ID" value="NZ_CP060637.1"/>
</dbReference>
<dbReference type="KEGG" id="fho:H9Q81_01335"/>
<evidence type="ECO:0000313" key="2">
    <source>
        <dbReference type="Proteomes" id="UP000515913"/>
    </source>
</evidence>
<dbReference type="EMBL" id="CP060637">
    <property type="protein sequence ID" value="QNM15512.1"/>
    <property type="molecule type" value="Genomic_DNA"/>
</dbReference>
<dbReference type="AlphaFoldDB" id="A0A7G9GXI0"/>
<dbReference type="Proteomes" id="UP000515913">
    <property type="component" value="Chromosome"/>
</dbReference>
<name>A0A7G9GXI0_9FUSO</name>
<evidence type="ECO:0000313" key="1">
    <source>
        <dbReference type="EMBL" id="QNM15512.1"/>
    </source>
</evidence>
<accession>A0A7G9GXI0</accession>
<organism evidence="1 2">
    <name type="scientific">Fusobacterium hominis</name>
    <dbReference type="NCBI Taxonomy" id="2764326"/>
    <lineage>
        <taxon>Bacteria</taxon>
        <taxon>Fusobacteriati</taxon>
        <taxon>Fusobacteriota</taxon>
        <taxon>Fusobacteriia</taxon>
        <taxon>Fusobacteriales</taxon>
        <taxon>Fusobacteriaceae</taxon>
        <taxon>Fusobacterium</taxon>
    </lineage>
</organism>
<proteinExistence type="predicted"/>
<keyword evidence="2" id="KW-1185">Reference proteome</keyword>
<reference evidence="1 2" key="1">
    <citation type="submission" date="2020-08" db="EMBL/GenBank/DDBJ databases">
        <authorList>
            <person name="Liu C."/>
            <person name="Sun Q."/>
        </authorList>
    </citation>
    <scope>NUCLEOTIDE SEQUENCE [LARGE SCALE GENOMIC DNA]</scope>
    <source>
        <strain evidence="1 2">NSJ-57</strain>
    </source>
</reference>
<protein>
    <submittedName>
        <fullName evidence="1">Uncharacterized protein</fullName>
    </submittedName>
</protein>